<accession>A0AA43XJQ9</accession>
<dbReference type="HAMAP" id="MF_00724">
    <property type="entry name" value="FliE"/>
    <property type="match status" value="1"/>
</dbReference>
<proteinExistence type="inferred from homology"/>
<keyword evidence="7" id="KW-0966">Cell projection</keyword>
<evidence type="ECO:0000256" key="6">
    <source>
        <dbReference type="SAM" id="MobiDB-lite"/>
    </source>
</evidence>
<sequence>MEVQGLQQINPGLDEGQGRLHNDIAPSKGPSFMDYMNHAVDQANQLDLEAEDLSMQLAAGELDNTHEAVIAAQKAETSLQFITEIRNKVLDAYNEVMRMQI</sequence>
<dbReference type="InterPro" id="IPR001624">
    <property type="entry name" value="FliE"/>
</dbReference>
<dbReference type="EMBL" id="SUMG01000003">
    <property type="protein sequence ID" value="NBG87561.1"/>
    <property type="molecule type" value="Genomic_DNA"/>
</dbReference>
<organism evidence="7 8">
    <name type="scientific">Isachenkonia alkalipeptolytica</name>
    <dbReference type="NCBI Taxonomy" id="2565777"/>
    <lineage>
        <taxon>Bacteria</taxon>
        <taxon>Bacillati</taxon>
        <taxon>Bacillota</taxon>
        <taxon>Clostridia</taxon>
        <taxon>Eubacteriales</taxon>
        <taxon>Clostridiaceae</taxon>
        <taxon>Isachenkonia</taxon>
    </lineage>
</organism>
<feature type="region of interest" description="Disordered" evidence="6">
    <location>
        <begin position="1"/>
        <end position="28"/>
    </location>
</feature>
<dbReference type="GO" id="GO:0071973">
    <property type="term" value="P:bacterial-type flagellum-dependent cell motility"/>
    <property type="evidence" value="ECO:0007669"/>
    <property type="project" value="InterPro"/>
</dbReference>
<keyword evidence="8" id="KW-1185">Reference proteome</keyword>
<dbReference type="GO" id="GO:0009425">
    <property type="term" value="C:bacterial-type flagellum basal body"/>
    <property type="evidence" value="ECO:0007669"/>
    <property type="project" value="UniProtKB-SubCell"/>
</dbReference>
<dbReference type="AlphaFoldDB" id="A0AA43XJQ9"/>
<evidence type="ECO:0000256" key="2">
    <source>
        <dbReference type="ARBA" id="ARBA00009272"/>
    </source>
</evidence>
<keyword evidence="7" id="KW-0282">Flagellum</keyword>
<evidence type="ECO:0000313" key="7">
    <source>
        <dbReference type="EMBL" id="NBG87561.1"/>
    </source>
</evidence>
<feature type="compositionally biased region" description="Polar residues" evidence="6">
    <location>
        <begin position="1"/>
        <end position="10"/>
    </location>
</feature>
<dbReference type="NCBIfam" id="TIGR00205">
    <property type="entry name" value="fliE"/>
    <property type="match status" value="1"/>
</dbReference>
<gene>
    <name evidence="4 7" type="primary">fliE</name>
    <name evidence="7" type="ORF">ISALK_03520</name>
</gene>
<evidence type="ECO:0000256" key="3">
    <source>
        <dbReference type="ARBA" id="ARBA00023143"/>
    </source>
</evidence>
<protein>
    <recommendedName>
        <fullName evidence="4 5">Flagellar hook-basal body complex protein FliE</fullName>
    </recommendedName>
</protein>
<evidence type="ECO:0000256" key="1">
    <source>
        <dbReference type="ARBA" id="ARBA00004117"/>
    </source>
</evidence>
<evidence type="ECO:0000313" key="8">
    <source>
        <dbReference type="Proteomes" id="UP000449710"/>
    </source>
</evidence>
<dbReference type="PRINTS" id="PR01006">
    <property type="entry name" value="FLGHOOKFLIE"/>
</dbReference>
<comment type="similarity">
    <text evidence="2 4">Belongs to the FliE family.</text>
</comment>
<dbReference type="RefSeq" id="WP_160719094.1">
    <property type="nucleotide sequence ID" value="NZ_SUMG01000003.1"/>
</dbReference>
<dbReference type="GO" id="GO:0003774">
    <property type="term" value="F:cytoskeletal motor activity"/>
    <property type="evidence" value="ECO:0007669"/>
    <property type="project" value="InterPro"/>
</dbReference>
<keyword evidence="7" id="KW-0969">Cilium</keyword>
<reference evidence="7 8" key="1">
    <citation type="submission" date="2019-04" db="EMBL/GenBank/DDBJ databases">
        <title>Isachenkonia alkalipeptolytica gen. nov. sp. nov. a new anaerobic, alkiliphilic organothrophic bacterium capable to reduce synthesized ferrihydrite isolated from a soda lake.</title>
        <authorList>
            <person name="Toshchakov S.V."/>
            <person name="Zavarzina D.G."/>
            <person name="Zhilina T.N."/>
            <person name="Kostrikina N.A."/>
            <person name="Kublanov I.V."/>
        </authorList>
    </citation>
    <scope>NUCLEOTIDE SEQUENCE [LARGE SCALE GENOMIC DNA]</scope>
    <source>
        <strain evidence="7 8">Z-1701</strain>
    </source>
</reference>
<dbReference type="GO" id="GO:0005198">
    <property type="term" value="F:structural molecule activity"/>
    <property type="evidence" value="ECO:0007669"/>
    <property type="project" value="UniProtKB-UniRule"/>
</dbReference>
<evidence type="ECO:0000256" key="4">
    <source>
        <dbReference type="HAMAP-Rule" id="MF_00724"/>
    </source>
</evidence>
<comment type="subcellular location">
    <subcellularLocation>
        <location evidence="1 4">Bacterial flagellum basal body</location>
    </subcellularLocation>
</comment>
<dbReference type="PANTHER" id="PTHR34653">
    <property type="match status" value="1"/>
</dbReference>
<dbReference type="Pfam" id="PF02049">
    <property type="entry name" value="FliE"/>
    <property type="match status" value="1"/>
</dbReference>
<name>A0AA43XJQ9_9CLOT</name>
<comment type="caution">
    <text evidence="7">The sequence shown here is derived from an EMBL/GenBank/DDBJ whole genome shotgun (WGS) entry which is preliminary data.</text>
</comment>
<dbReference type="Proteomes" id="UP000449710">
    <property type="component" value="Unassembled WGS sequence"/>
</dbReference>
<evidence type="ECO:0000256" key="5">
    <source>
        <dbReference type="NCBIfam" id="TIGR00205"/>
    </source>
</evidence>
<dbReference type="PANTHER" id="PTHR34653:SF1">
    <property type="entry name" value="FLAGELLAR HOOK-BASAL BODY COMPLEX PROTEIN FLIE"/>
    <property type="match status" value="1"/>
</dbReference>
<keyword evidence="3 4" id="KW-0975">Bacterial flagellum</keyword>